<feature type="binding site" description="axial binding residue" evidence="13">
    <location>
        <position position="582"/>
    </location>
    <ligand>
        <name>heme</name>
        <dbReference type="ChEBI" id="CHEBI:30413"/>
    </ligand>
    <ligandPart>
        <name>Fe</name>
        <dbReference type="ChEBI" id="CHEBI:18248"/>
    </ligandPart>
</feature>
<keyword evidence="7" id="KW-0812">Transmembrane</keyword>
<keyword evidence="8 13" id="KW-0479">Metal-binding</keyword>
<sequence>MSLSVNIGELDKEWSELADEYRSLESANQSYLELHERLEEMQEKCTKQIQHQLYRMQQISKNLKSYLRKEVPSPEEKEKATLLEKNIMKRKAQIHEIEQGLPQQNSRYLKIILGDVNVSILNRNDKVRYKDEYEKFKLILNVIGLLLSFLNILFNLRQFMFFNVYISLVQYMQFRYQKGVLYRLKALGERHNMDITIEGFHSWMWRGLSFLIPFLFAGYIFQCYNAWTLYQLTKHPDATWQIPVLSILFLILFIGNTMTTLLVIPQKLSDDTENRYRLMNLIASKKQTNVREQAPEATSPNIGAQQAVFLRDPDLMRKTFQVEGTFPKHPLPESWTYFNKKFGYQRGLFFMDGKDWLQARQIFNKPLLKDFIWMEPPIRNVCEAKVVDIEKMSDQHTAFEGIESFLYKWSVEVVLSVMLGKSFEQCQASSEFRELVQQFSRVVYDIFKHSAELMNIPPTIADRLNVQAWQQFERVVPETIRLASEIIEFGIQHKHSNDGLLDLMTQKLEKSLMMRIFIDFIIAAGDTTLVLLSLYSSGRDERFFSDPEQFNPYRWDRSIAKTSSSTTTAAASLPFALGARSCIGQKIAQLQMHYLLSMILTKFDMSIPEKQRQQQIKPILKMITVPNMPVQVIFKSI</sequence>
<evidence type="ECO:0000256" key="12">
    <source>
        <dbReference type="ARBA" id="ARBA00023136"/>
    </source>
</evidence>
<keyword evidence="11" id="KW-0503">Monooxygenase</keyword>
<dbReference type="STRING" id="41427.A0A182J3M5"/>
<dbReference type="SUPFAM" id="SSF48264">
    <property type="entry name" value="Cytochrome P450"/>
    <property type="match status" value="1"/>
</dbReference>
<dbReference type="InterPro" id="IPR002403">
    <property type="entry name" value="Cyt_P450_E_grp-IV"/>
</dbReference>
<dbReference type="GO" id="GO:0004497">
    <property type="term" value="F:monooxygenase activity"/>
    <property type="evidence" value="ECO:0007669"/>
    <property type="project" value="UniProtKB-KW"/>
</dbReference>
<dbReference type="InterPro" id="IPR036396">
    <property type="entry name" value="Cyt_P450_sf"/>
</dbReference>
<evidence type="ECO:0000256" key="1">
    <source>
        <dbReference type="ARBA" id="ARBA00003690"/>
    </source>
</evidence>
<dbReference type="PANTHER" id="PTHR21433">
    <property type="entry name" value="TRANSMEMBRANE PROTEIN INDUCED BY TUMOR NECROSIS FACTOR ALPHA"/>
    <property type="match status" value="1"/>
</dbReference>
<evidence type="ECO:0000256" key="2">
    <source>
        <dbReference type="ARBA" id="ARBA00004141"/>
    </source>
</evidence>
<comment type="function">
    <text evidence="1">May be involved in the metabolism of insect hormones and in the breakdown of synthetic insecticides.</text>
</comment>
<evidence type="ECO:0000256" key="6">
    <source>
        <dbReference type="ARBA" id="ARBA00010617"/>
    </source>
</evidence>
<keyword evidence="13" id="KW-0349">Heme</keyword>
<dbReference type="InterPro" id="IPR012926">
    <property type="entry name" value="TMEM120A/B"/>
</dbReference>
<evidence type="ECO:0000256" key="5">
    <source>
        <dbReference type="ARBA" id="ARBA00009700"/>
    </source>
</evidence>
<comment type="similarity">
    <text evidence="5">Belongs to the TMEM120 family.</text>
</comment>
<dbReference type="VEuPathDB" id="VectorBase:AATE010720"/>
<evidence type="ECO:0000256" key="11">
    <source>
        <dbReference type="ARBA" id="ARBA00023033"/>
    </source>
</evidence>
<name>A0A182J3M5_ANOAO</name>
<reference evidence="14" key="1">
    <citation type="submission" date="2022-08" db="UniProtKB">
        <authorList>
            <consortium name="EnsemblMetazoa"/>
        </authorList>
    </citation>
    <scope>IDENTIFICATION</scope>
    <source>
        <strain evidence="14">EBRO</strain>
    </source>
</reference>
<comment type="cofactor">
    <cofactor evidence="13">
        <name>heme</name>
        <dbReference type="ChEBI" id="CHEBI:30413"/>
    </cofactor>
</comment>
<dbReference type="GO" id="GO:0005789">
    <property type="term" value="C:endoplasmic reticulum membrane"/>
    <property type="evidence" value="ECO:0007669"/>
    <property type="project" value="UniProtKB-SubCell"/>
</dbReference>
<organism evidence="14">
    <name type="scientific">Anopheles atroparvus</name>
    <name type="common">European mosquito</name>
    <dbReference type="NCBI Taxonomy" id="41427"/>
    <lineage>
        <taxon>Eukaryota</taxon>
        <taxon>Metazoa</taxon>
        <taxon>Ecdysozoa</taxon>
        <taxon>Arthropoda</taxon>
        <taxon>Hexapoda</taxon>
        <taxon>Insecta</taxon>
        <taxon>Pterygota</taxon>
        <taxon>Neoptera</taxon>
        <taxon>Endopterygota</taxon>
        <taxon>Diptera</taxon>
        <taxon>Nematocera</taxon>
        <taxon>Culicoidea</taxon>
        <taxon>Culicidae</taxon>
        <taxon>Anophelinae</taxon>
        <taxon>Anopheles</taxon>
    </lineage>
</organism>
<keyword evidence="10 13" id="KW-0408">Iron</keyword>
<dbReference type="GO" id="GO:0016705">
    <property type="term" value="F:oxidoreductase activity, acting on paired donors, with incorporation or reduction of molecular oxygen"/>
    <property type="evidence" value="ECO:0007669"/>
    <property type="project" value="InterPro"/>
</dbReference>
<evidence type="ECO:0000256" key="10">
    <source>
        <dbReference type="ARBA" id="ARBA00023004"/>
    </source>
</evidence>
<evidence type="ECO:0000256" key="3">
    <source>
        <dbReference type="ARBA" id="ARBA00004174"/>
    </source>
</evidence>
<dbReference type="PRINTS" id="PR00465">
    <property type="entry name" value="EP450IV"/>
</dbReference>
<evidence type="ECO:0000313" key="14">
    <source>
        <dbReference type="EnsemblMetazoa" id="AATE010720-PA.1"/>
    </source>
</evidence>
<dbReference type="GO" id="GO:0020037">
    <property type="term" value="F:heme binding"/>
    <property type="evidence" value="ECO:0007669"/>
    <property type="project" value="InterPro"/>
</dbReference>
<comment type="similarity">
    <text evidence="6">Belongs to the cytochrome P450 family.</text>
</comment>
<dbReference type="InterPro" id="IPR001128">
    <property type="entry name" value="Cyt_P450"/>
</dbReference>
<dbReference type="EnsemblMetazoa" id="AATE010720-RA">
    <property type="protein sequence ID" value="AATE010720-PA.1"/>
    <property type="gene ID" value="AATE010720"/>
</dbReference>
<accession>A0A182J3M5</accession>
<evidence type="ECO:0000256" key="13">
    <source>
        <dbReference type="PIRSR" id="PIRSR602403-1"/>
    </source>
</evidence>
<keyword evidence="11" id="KW-0560">Oxidoreductase</keyword>
<comment type="subcellular location">
    <subcellularLocation>
        <location evidence="4">Endoplasmic reticulum membrane</location>
        <topology evidence="4">Peripheral membrane protein</topology>
    </subcellularLocation>
    <subcellularLocation>
        <location evidence="2">Membrane</location>
        <topology evidence="2">Multi-pass membrane protein</topology>
    </subcellularLocation>
    <subcellularLocation>
        <location evidence="3">Microsome membrane</location>
        <topology evidence="3">Peripheral membrane protein</topology>
    </subcellularLocation>
</comment>
<keyword evidence="12" id="KW-0472">Membrane</keyword>
<dbReference type="Gene3D" id="1.10.630.10">
    <property type="entry name" value="Cytochrome P450"/>
    <property type="match status" value="2"/>
</dbReference>
<evidence type="ECO:0000256" key="9">
    <source>
        <dbReference type="ARBA" id="ARBA00022989"/>
    </source>
</evidence>
<evidence type="ECO:0000256" key="8">
    <source>
        <dbReference type="ARBA" id="ARBA00022723"/>
    </source>
</evidence>
<dbReference type="Pfam" id="PF07851">
    <property type="entry name" value="TMEM120A-B"/>
    <property type="match status" value="2"/>
</dbReference>
<dbReference type="PANTHER" id="PTHR21433:SF0">
    <property type="entry name" value="TRANSMEMBRANE PROTEIN 120 HOMOLOG"/>
    <property type="match status" value="1"/>
</dbReference>
<keyword evidence="9" id="KW-1133">Transmembrane helix</keyword>
<dbReference type="Pfam" id="PF00067">
    <property type="entry name" value="p450"/>
    <property type="match status" value="1"/>
</dbReference>
<proteinExistence type="inferred from homology"/>
<protein>
    <submittedName>
        <fullName evidence="14">Uncharacterized protein</fullName>
    </submittedName>
</protein>
<evidence type="ECO:0000256" key="4">
    <source>
        <dbReference type="ARBA" id="ARBA00004406"/>
    </source>
</evidence>
<dbReference type="GO" id="GO:0005506">
    <property type="term" value="F:iron ion binding"/>
    <property type="evidence" value="ECO:0007669"/>
    <property type="project" value="InterPro"/>
</dbReference>
<dbReference type="AlphaFoldDB" id="A0A182J3M5"/>
<evidence type="ECO:0000256" key="7">
    <source>
        <dbReference type="ARBA" id="ARBA00022692"/>
    </source>
</evidence>